<dbReference type="HOGENOM" id="CLU_000445_89_6_6"/>
<keyword evidence="4" id="KW-0597">Phosphoprotein</keyword>
<name>A4BDJ9_9GAMM</name>
<dbReference type="GO" id="GO:0000155">
    <property type="term" value="F:phosphorelay sensor kinase activity"/>
    <property type="evidence" value="ECO:0007669"/>
    <property type="project" value="InterPro"/>
</dbReference>
<evidence type="ECO:0000256" key="5">
    <source>
        <dbReference type="ARBA" id="ARBA00022679"/>
    </source>
</evidence>
<dbReference type="Gene3D" id="1.10.287.130">
    <property type="match status" value="1"/>
</dbReference>
<keyword evidence="7 14" id="KW-0418">Kinase</keyword>
<dbReference type="PANTHER" id="PTHR45436">
    <property type="entry name" value="SENSOR HISTIDINE KINASE YKOH"/>
    <property type="match status" value="1"/>
</dbReference>
<evidence type="ECO:0000256" key="9">
    <source>
        <dbReference type="ARBA" id="ARBA00023012"/>
    </source>
</evidence>
<feature type="domain" description="HAMP" evidence="13">
    <location>
        <begin position="185"/>
        <end position="241"/>
    </location>
</feature>
<dbReference type="InterPro" id="IPR003661">
    <property type="entry name" value="HisK_dim/P_dom"/>
</dbReference>
<dbReference type="PRINTS" id="PR00344">
    <property type="entry name" value="BCTRLSENSOR"/>
</dbReference>
<dbReference type="InterPro" id="IPR003594">
    <property type="entry name" value="HATPase_dom"/>
</dbReference>
<evidence type="ECO:0000256" key="3">
    <source>
        <dbReference type="ARBA" id="ARBA00012438"/>
    </source>
</evidence>
<protein>
    <recommendedName>
        <fullName evidence="3">histidine kinase</fullName>
        <ecNumber evidence="3">2.7.13.3</ecNumber>
    </recommendedName>
</protein>
<dbReference type="Gene3D" id="3.30.565.10">
    <property type="entry name" value="Histidine kinase-like ATPase, C-terminal domain"/>
    <property type="match status" value="1"/>
</dbReference>
<dbReference type="SUPFAM" id="SSF55874">
    <property type="entry name" value="ATPase domain of HSP90 chaperone/DNA topoisomerase II/histidine kinase"/>
    <property type="match status" value="1"/>
</dbReference>
<dbReference type="EC" id="2.7.13.3" evidence="3"/>
<dbReference type="CDD" id="cd06225">
    <property type="entry name" value="HAMP"/>
    <property type="match status" value="1"/>
</dbReference>
<accession>A4BDJ9</accession>
<dbReference type="GO" id="GO:0005886">
    <property type="term" value="C:plasma membrane"/>
    <property type="evidence" value="ECO:0007669"/>
    <property type="project" value="TreeGrafter"/>
</dbReference>
<dbReference type="PROSITE" id="PS50885">
    <property type="entry name" value="HAMP"/>
    <property type="match status" value="1"/>
</dbReference>
<keyword evidence="8 11" id="KW-1133">Transmembrane helix</keyword>
<gene>
    <name evidence="14" type="ORF">MED297_06324</name>
</gene>
<dbReference type="Proteomes" id="UP000005953">
    <property type="component" value="Unassembled WGS sequence"/>
</dbReference>
<evidence type="ECO:0000259" key="13">
    <source>
        <dbReference type="PROSITE" id="PS50885"/>
    </source>
</evidence>
<sequence>MFSKAESLLRSSSFRFALLTGLIIWATTASILVVAYLILENSLWQRIRSGLSQEAERIQALVLENPDLDIETLSGLLPESDTSGRRRFQNGMMAMHNSPAMQEHHASMGLVTPPGHLLGEGERVTDSNGQRVYQRDVQLPDGSVLILSRDIGYLSDVQRSLWLSLGGGLLLTLIIAILAAIWLTQRSLRRIHQINAASQIIRSGHFDHRIPYANPQGHYDDYDRMANHINAMLDEIHSLAEKNRQVSDNIAHDLKAPLARLRTRLEQAQVETPSDHVSDSLAELDRLFEMIQSLLRIARIESQTTTGFESLNLDDLMADLIEMYVPVFEDRQVRLTLNGHCGTVHGDRHLLFQAFANVLDNAAKFTPPGGEVRLEVSRNDDVIDLVIQDSGPGIAEASLERVFERFHREDSARSTQGFGLGLSLVRAIIERHDGQVRLSNHHGLRVAIRLPV</sequence>
<dbReference type="CDD" id="cd00075">
    <property type="entry name" value="HATPase"/>
    <property type="match status" value="1"/>
</dbReference>
<dbReference type="SMART" id="SM00304">
    <property type="entry name" value="HAMP"/>
    <property type="match status" value="1"/>
</dbReference>
<comment type="catalytic activity">
    <reaction evidence="1">
        <text>ATP + protein L-histidine = ADP + protein N-phospho-L-histidine.</text>
        <dbReference type="EC" id="2.7.13.3"/>
    </reaction>
</comment>
<keyword evidence="6 11" id="KW-0812">Transmembrane</keyword>
<organism evidence="14 15">
    <name type="scientific">Reinekea blandensis MED297</name>
    <dbReference type="NCBI Taxonomy" id="314283"/>
    <lineage>
        <taxon>Bacteria</taxon>
        <taxon>Pseudomonadati</taxon>
        <taxon>Pseudomonadota</taxon>
        <taxon>Gammaproteobacteria</taxon>
        <taxon>Oceanospirillales</taxon>
        <taxon>Saccharospirillaceae</taxon>
        <taxon>Reinekea</taxon>
    </lineage>
</organism>
<reference evidence="14 15" key="1">
    <citation type="submission" date="2006-02" db="EMBL/GenBank/DDBJ databases">
        <authorList>
            <person name="Pinhassi J."/>
            <person name="Pedros-Alio C."/>
            <person name="Ferriera S."/>
            <person name="Johnson J."/>
            <person name="Kravitz S."/>
            <person name="Halpern A."/>
            <person name="Remington K."/>
            <person name="Beeson K."/>
            <person name="Tran B."/>
            <person name="Rogers Y.-H."/>
            <person name="Friedman R."/>
            <person name="Venter J.C."/>
        </authorList>
    </citation>
    <scope>NUCLEOTIDE SEQUENCE [LARGE SCALE GENOMIC DNA]</scope>
    <source>
        <strain evidence="14 15">MED297</strain>
    </source>
</reference>
<comment type="subcellular location">
    <subcellularLocation>
        <location evidence="2">Membrane</location>
    </subcellularLocation>
</comment>
<dbReference type="CDD" id="cd00082">
    <property type="entry name" value="HisKA"/>
    <property type="match status" value="1"/>
</dbReference>
<dbReference type="STRING" id="314283.MED297_06324"/>
<dbReference type="SUPFAM" id="SSF47384">
    <property type="entry name" value="Homodimeric domain of signal transducing histidine kinase"/>
    <property type="match status" value="1"/>
</dbReference>
<dbReference type="InterPro" id="IPR004358">
    <property type="entry name" value="Sig_transdc_His_kin-like_C"/>
</dbReference>
<proteinExistence type="predicted"/>
<dbReference type="InterPro" id="IPR003660">
    <property type="entry name" value="HAMP_dom"/>
</dbReference>
<evidence type="ECO:0000256" key="10">
    <source>
        <dbReference type="ARBA" id="ARBA00023136"/>
    </source>
</evidence>
<evidence type="ECO:0000256" key="6">
    <source>
        <dbReference type="ARBA" id="ARBA00022692"/>
    </source>
</evidence>
<dbReference type="Gene3D" id="6.10.340.10">
    <property type="match status" value="1"/>
</dbReference>
<dbReference type="EMBL" id="AAOE01000007">
    <property type="protein sequence ID" value="EAR09943.1"/>
    <property type="molecule type" value="Genomic_DNA"/>
</dbReference>
<dbReference type="SMART" id="SM00388">
    <property type="entry name" value="HisKA"/>
    <property type="match status" value="1"/>
</dbReference>
<dbReference type="InterPro" id="IPR036890">
    <property type="entry name" value="HATPase_C_sf"/>
</dbReference>
<dbReference type="RefSeq" id="WP_008048533.1">
    <property type="nucleotide sequence ID" value="NZ_CH724155.1"/>
</dbReference>
<evidence type="ECO:0000313" key="14">
    <source>
        <dbReference type="EMBL" id="EAR09943.1"/>
    </source>
</evidence>
<evidence type="ECO:0000256" key="1">
    <source>
        <dbReference type="ARBA" id="ARBA00000085"/>
    </source>
</evidence>
<dbReference type="Pfam" id="PF02518">
    <property type="entry name" value="HATPase_c"/>
    <property type="match status" value="1"/>
</dbReference>
<dbReference type="InterPro" id="IPR005467">
    <property type="entry name" value="His_kinase_dom"/>
</dbReference>
<evidence type="ECO:0000259" key="12">
    <source>
        <dbReference type="PROSITE" id="PS50109"/>
    </source>
</evidence>
<dbReference type="OrthoDB" id="9809766at2"/>
<dbReference type="InterPro" id="IPR050428">
    <property type="entry name" value="TCS_sensor_his_kinase"/>
</dbReference>
<evidence type="ECO:0000256" key="2">
    <source>
        <dbReference type="ARBA" id="ARBA00004370"/>
    </source>
</evidence>
<dbReference type="InterPro" id="IPR036097">
    <property type="entry name" value="HisK_dim/P_sf"/>
</dbReference>
<keyword evidence="15" id="KW-1185">Reference proteome</keyword>
<keyword evidence="9" id="KW-0902">Two-component regulatory system</keyword>
<evidence type="ECO:0000256" key="11">
    <source>
        <dbReference type="SAM" id="Phobius"/>
    </source>
</evidence>
<dbReference type="PANTHER" id="PTHR45436:SF8">
    <property type="entry name" value="HISTIDINE KINASE"/>
    <property type="match status" value="1"/>
</dbReference>
<evidence type="ECO:0000256" key="8">
    <source>
        <dbReference type="ARBA" id="ARBA00022989"/>
    </source>
</evidence>
<dbReference type="AlphaFoldDB" id="A4BDJ9"/>
<evidence type="ECO:0000256" key="4">
    <source>
        <dbReference type="ARBA" id="ARBA00022553"/>
    </source>
</evidence>
<evidence type="ECO:0000313" key="15">
    <source>
        <dbReference type="Proteomes" id="UP000005953"/>
    </source>
</evidence>
<feature type="transmembrane region" description="Helical" evidence="11">
    <location>
        <begin position="16"/>
        <end position="39"/>
    </location>
</feature>
<dbReference type="PROSITE" id="PS50109">
    <property type="entry name" value="HIS_KIN"/>
    <property type="match status" value="1"/>
</dbReference>
<evidence type="ECO:0000256" key="7">
    <source>
        <dbReference type="ARBA" id="ARBA00022777"/>
    </source>
</evidence>
<keyword evidence="10 11" id="KW-0472">Membrane</keyword>
<feature type="transmembrane region" description="Helical" evidence="11">
    <location>
        <begin position="161"/>
        <end position="183"/>
    </location>
</feature>
<dbReference type="Pfam" id="PF00512">
    <property type="entry name" value="HisKA"/>
    <property type="match status" value="1"/>
</dbReference>
<feature type="domain" description="Histidine kinase" evidence="12">
    <location>
        <begin position="249"/>
        <end position="452"/>
    </location>
</feature>
<comment type="caution">
    <text evidence="14">The sequence shown here is derived from an EMBL/GenBank/DDBJ whole genome shotgun (WGS) entry which is preliminary data.</text>
</comment>
<dbReference type="SMART" id="SM00387">
    <property type="entry name" value="HATPase_c"/>
    <property type="match status" value="1"/>
</dbReference>
<keyword evidence="5" id="KW-0808">Transferase</keyword>